<protein>
    <submittedName>
        <fullName evidence="8">RDD family protein</fullName>
    </submittedName>
</protein>
<dbReference type="Proteomes" id="UP000837675">
    <property type="component" value="Unassembled WGS sequence"/>
</dbReference>
<evidence type="ECO:0000256" key="6">
    <source>
        <dbReference type="SAM" id="Phobius"/>
    </source>
</evidence>
<keyword evidence="5 6" id="KW-0472">Membrane</keyword>
<keyword evidence="3 6" id="KW-0812">Transmembrane</keyword>
<evidence type="ECO:0000256" key="3">
    <source>
        <dbReference type="ARBA" id="ARBA00022692"/>
    </source>
</evidence>
<keyword evidence="9" id="KW-1185">Reference proteome</keyword>
<gene>
    <name evidence="8" type="ORF">MHYMCMPASI_00038</name>
</gene>
<dbReference type="PANTHER" id="PTHR36115:SF4">
    <property type="entry name" value="MEMBRANE PROTEIN"/>
    <property type="match status" value="1"/>
</dbReference>
<name>A0A8S4C013_9ACAR</name>
<feature type="transmembrane region" description="Helical" evidence="6">
    <location>
        <begin position="136"/>
        <end position="155"/>
    </location>
</feature>
<comment type="subcellular location">
    <subcellularLocation>
        <location evidence="1">Cell membrane</location>
        <topology evidence="1">Multi-pass membrane protein</topology>
    </subcellularLocation>
</comment>
<proteinExistence type="predicted"/>
<dbReference type="InterPro" id="IPR051791">
    <property type="entry name" value="Pra-immunoreactive"/>
</dbReference>
<feature type="transmembrane region" description="Helical" evidence="6">
    <location>
        <begin position="83"/>
        <end position="104"/>
    </location>
</feature>
<evidence type="ECO:0000256" key="2">
    <source>
        <dbReference type="ARBA" id="ARBA00022475"/>
    </source>
</evidence>
<keyword evidence="2" id="KW-1003">Cell membrane</keyword>
<reference evidence="8" key="1">
    <citation type="submission" date="2021-06" db="EMBL/GenBank/DDBJ databases">
        <authorList>
            <person name="Nardi T."/>
            <person name="Nardi T."/>
        </authorList>
    </citation>
    <scope>NUCLEOTIDE SEQUENCE</scope>
</reference>
<evidence type="ECO:0000256" key="4">
    <source>
        <dbReference type="ARBA" id="ARBA00022989"/>
    </source>
</evidence>
<organism evidence="8 9">
    <name type="scientific">Hyalomma marginatum</name>
    <dbReference type="NCBI Taxonomy" id="34627"/>
    <lineage>
        <taxon>Eukaryota</taxon>
        <taxon>Metazoa</taxon>
        <taxon>Ecdysozoa</taxon>
        <taxon>Arthropoda</taxon>
        <taxon>Chelicerata</taxon>
        <taxon>Arachnida</taxon>
        <taxon>Acari</taxon>
        <taxon>Parasitiformes</taxon>
        <taxon>Ixodida</taxon>
        <taxon>Ixodoidea</taxon>
        <taxon>Ixodidae</taxon>
        <taxon>Hyalomminae</taxon>
        <taxon>Hyalomma</taxon>
    </lineage>
</organism>
<sequence>MDDKKLLDNFEYASFNRRIFSSTIDVLIIALLLTPITNLLDFFLYNNKGLAVMIGEFFKSRNNTVSSEELWQFLSENHILAKYFFVQLVLFLMIGLFFVGFWSYKGQTPGKMITRCKIADASSGATLTTKQCIIRFFSYIPSTILLCIGFIMASFTKRKQGLHDMIANTIVILDKRLSGDAKSLEKKINI</sequence>
<feature type="domain" description="RDD" evidence="7">
    <location>
        <begin position="12"/>
        <end position="168"/>
    </location>
</feature>
<accession>A0A8S4C013</accession>
<dbReference type="EMBL" id="CAJVAF010000010">
    <property type="protein sequence ID" value="CAG7588735.1"/>
    <property type="molecule type" value="Genomic_DNA"/>
</dbReference>
<evidence type="ECO:0000256" key="5">
    <source>
        <dbReference type="ARBA" id="ARBA00023136"/>
    </source>
</evidence>
<evidence type="ECO:0000256" key="1">
    <source>
        <dbReference type="ARBA" id="ARBA00004651"/>
    </source>
</evidence>
<dbReference type="AlphaFoldDB" id="A0A8S4C013"/>
<dbReference type="Pfam" id="PF06271">
    <property type="entry name" value="RDD"/>
    <property type="match status" value="1"/>
</dbReference>
<evidence type="ECO:0000313" key="8">
    <source>
        <dbReference type="EMBL" id="CAG7588735.1"/>
    </source>
</evidence>
<dbReference type="PANTHER" id="PTHR36115">
    <property type="entry name" value="PROLINE-RICH ANTIGEN HOMOLOG-RELATED"/>
    <property type="match status" value="1"/>
</dbReference>
<comment type="caution">
    <text evidence="8">The sequence shown here is derived from an EMBL/GenBank/DDBJ whole genome shotgun (WGS) entry which is preliminary data.</text>
</comment>
<keyword evidence="4 6" id="KW-1133">Transmembrane helix</keyword>
<evidence type="ECO:0000259" key="7">
    <source>
        <dbReference type="Pfam" id="PF06271"/>
    </source>
</evidence>
<dbReference type="GO" id="GO:0005886">
    <property type="term" value="C:plasma membrane"/>
    <property type="evidence" value="ECO:0007669"/>
    <property type="project" value="UniProtKB-SubCell"/>
</dbReference>
<dbReference type="InterPro" id="IPR010432">
    <property type="entry name" value="RDD"/>
</dbReference>
<feature type="transmembrane region" description="Helical" evidence="6">
    <location>
        <begin position="20"/>
        <end position="44"/>
    </location>
</feature>
<evidence type="ECO:0000313" key="9">
    <source>
        <dbReference type="Proteomes" id="UP000837675"/>
    </source>
</evidence>